<sequence length="138" mass="14739">MPTCSRGRKGGTGEKGWDSSFPSCTGAPPSCTSVVNHGTICQGTSFCRLPKVGLKQGKGFVPWRSKSYPCPVLSCVVTVHLSKIWNTANAVVRRSQSAAPKVHCRGTRCLCLFSATGSTKCTRKKNAGPRCIHSARLI</sequence>
<feature type="region of interest" description="Disordered" evidence="1">
    <location>
        <begin position="1"/>
        <end position="20"/>
    </location>
</feature>
<proteinExistence type="predicted"/>
<dbReference type="AlphaFoldDB" id="A0A6B0USZ9"/>
<accession>A0A6B0USZ9</accession>
<protein>
    <submittedName>
        <fullName evidence="2">Uncharacterized protein</fullName>
    </submittedName>
</protein>
<evidence type="ECO:0000313" key="2">
    <source>
        <dbReference type="EMBL" id="MXU92845.1"/>
    </source>
</evidence>
<name>A0A6B0USZ9_IXORI</name>
<reference evidence="2" key="1">
    <citation type="submission" date="2019-12" db="EMBL/GenBank/DDBJ databases">
        <title>An insight into the sialome of adult female Ixodes ricinus ticks feeding for 6 days.</title>
        <authorList>
            <person name="Perner J."/>
            <person name="Ribeiro J.M.C."/>
        </authorList>
    </citation>
    <scope>NUCLEOTIDE SEQUENCE</scope>
    <source>
        <strain evidence="2">Semi-engorged</strain>
        <tissue evidence="2">Salivary glands</tissue>
    </source>
</reference>
<organism evidence="2">
    <name type="scientific">Ixodes ricinus</name>
    <name type="common">Common tick</name>
    <name type="synonym">Acarus ricinus</name>
    <dbReference type="NCBI Taxonomy" id="34613"/>
    <lineage>
        <taxon>Eukaryota</taxon>
        <taxon>Metazoa</taxon>
        <taxon>Ecdysozoa</taxon>
        <taxon>Arthropoda</taxon>
        <taxon>Chelicerata</taxon>
        <taxon>Arachnida</taxon>
        <taxon>Acari</taxon>
        <taxon>Parasitiformes</taxon>
        <taxon>Ixodida</taxon>
        <taxon>Ixodoidea</taxon>
        <taxon>Ixodidae</taxon>
        <taxon>Ixodinae</taxon>
        <taxon>Ixodes</taxon>
    </lineage>
</organism>
<dbReference type="EMBL" id="GIFC01010762">
    <property type="protein sequence ID" value="MXU92845.1"/>
    <property type="molecule type" value="Transcribed_RNA"/>
</dbReference>
<evidence type="ECO:0000256" key="1">
    <source>
        <dbReference type="SAM" id="MobiDB-lite"/>
    </source>
</evidence>